<dbReference type="SUPFAM" id="SSF50249">
    <property type="entry name" value="Nucleic acid-binding proteins"/>
    <property type="match status" value="1"/>
</dbReference>
<dbReference type="Proteomes" id="UP000824231">
    <property type="component" value="Unassembled WGS sequence"/>
</dbReference>
<proteinExistence type="predicted"/>
<dbReference type="Pfam" id="PF14794">
    <property type="entry name" value="DUF4479"/>
    <property type="match status" value="1"/>
</dbReference>
<reference evidence="5" key="1">
    <citation type="journal article" date="2021" name="PeerJ">
        <title>Extensive microbial diversity within the chicken gut microbiome revealed by metagenomics and culture.</title>
        <authorList>
            <person name="Gilroy R."/>
            <person name="Ravi A."/>
            <person name="Getino M."/>
            <person name="Pursley I."/>
            <person name="Horton D.L."/>
            <person name="Alikhan N.F."/>
            <person name="Baker D."/>
            <person name="Gharbi K."/>
            <person name="Hall N."/>
            <person name="Watson M."/>
            <person name="Adriaenssens E.M."/>
            <person name="Foster-Nyarko E."/>
            <person name="Jarju S."/>
            <person name="Secka A."/>
            <person name="Antonio M."/>
            <person name="Oren A."/>
            <person name="Chaudhuri R.R."/>
            <person name="La Ragione R."/>
            <person name="Hildebrand F."/>
            <person name="Pallen M.J."/>
        </authorList>
    </citation>
    <scope>NUCLEOTIDE SEQUENCE</scope>
    <source>
        <strain evidence="5">ChiSxjej3B15-572</strain>
    </source>
</reference>
<dbReference type="Gene3D" id="3.30.1940.10">
    <property type="entry name" value="YtpR-like"/>
    <property type="match status" value="1"/>
</dbReference>
<evidence type="ECO:0000256" key="1">
    <source>
        <dbReference type="ARBA" id="ARBA00022555"/>
    </source>
</evidence>
<reference evidence="5" key="2">
    <citation type="submission" date="2021-04" db="EMBL/GenBank/DDBJ databases">
        <authorList>
            <person name="Gilroy R."/>
        </authorList>
    </citation>
    <scope>NUCLEOTIDE SEQUENCE</scope>
    <source>
        <strain evidence="5">ChiSxjej3B15-572</strain>
    </source>
</reference>
<accession>A0A9D1VGY0</accession>
<keyword evidence="1 3" id="KW-0820">tRNA-binding</keyword>
<organism evidence="5 6">
    <name type="scientific">Candidatus Limosilactobacillus merdigallinarum</name>
    <dbReference type="NCBI Taxonomy" id="2838652"/>
    <lineage>
        <taxon>Bacteria</taxon>
        <taxon>Bacillati</taxon>
        <taxon>Bacillota</taxon>
        <taxon>Bacilli</taxon>
        <taxon>Lactobacillales</taxon>
        <taxon>Lactobacillaceae</taxon>
        <taxon>Limosilactobacillus</taxon>
    </lineage>
</organism>
<evidence type="ECO:0000259" key="4">
    <source>
        <dbReference type="PROSITE" id="PS50886"/>
    </source>
</evidence>
<dbReference type="EMBL" id="DXFH01000002">
    <property type="protein sequence ID" value="HIX35175.1"/>
    <property type="molecule type" value="Genomic_DNA"/>
</dbReference>
<dbReference type="AlphaFoldDB" id="A0A9D1VGY0"/>
<protein>
    <submittedName>
        <fullName evidence="5">DUF4479 and tRNA-binding domain-containing protein</fullName>
    </submittedName>
</protein>
<dbReference type="Gene3D" id="2.40.50.140">
    <property type="entry name" value="Nucleic acid-binding proteins"/>
    <property type="match status" value="1"/>
</dbReference>
<evidence type="ECO:0000313" key="5">
    <source>
        <dbReference type="EMBL" id="HIX35175.1"/>
    </source>
</evidence>
<dbReference type="GO" id="GO:0000049">
    <property type="term" value="F:tRNA binding"/>
    <property type="evidence" value="ECO:0007669"/>
    <property type="project" value="UniProtKB-UniRule"/>
</dbReference>
<name>A0A9D1VGY0_9LACO</name>
<dbReference type="InterPro" id="IPR012340">
    <property type="entry name" value="NA-bd_OB-fold"/>
</dbReference>
<evidence type="ECO:0000256" key="2">
    <source>
        <dbReference type="ARBA" id="ARBA00022884"/>
    </source>
</evidence>
<evidence type="ECO:0000256" key="3">
    <source>
        <dbReference type="PROSITE-ProRule" id="PRU00209"/>
    </source>
</evidence>
<dbReference type="InterPro" id="IPR033714">
    <property type="entry name" value="tRNA_bind_bactPheRS"/>
</dbReference>
<gene>
    <name evidence="5" type="ORF">H9856_01990</name>
</gene>
<dbReference type="InterPro" id="IPR002547">
    <property type="entry name" value="tRNA-bd_dom"/>
</dbReference>
<dbReference type="InterPro" id="IPR037154">
    <property type="entry name" value="YtpR-like_sf"/>
</dbReference>
<dbReference type="CDD" id="cd02796">
    <property type="entry name" value="tRNA_bind_bactPheRS"/>
    <property type="match status" value="1"/>
</dbReference>
<sequence>MLIASYNPAVMGDILVILTAPDTDAQTVNQKDDVVAITDEKSGNLLGYNFLNASQILPELQGQNGEVALTSDEVAKLNQTAQAAGFDHELVLDTTPHFQVGYVEEVSDHPKSDHLHITKVNLGDHVQQIVCGSVNLRNHIKVVVANVGTMMPDGKIIWPGKLLGVESDGMICAPRELALKNAPQKPGCLILDDEFAENGAAFDFKRGNELFA</sequence>
<dbReference type="NCBIfam" id="NF045760">
    <property type="entry name" value="YtpR"/>
    <property type="match status" value="1"/>
</dbReference>
<feature type="domain" description="TRNA-binding" evidence="4">
    <location>
        <begin position="92"/>
        <end position="203"/>
    </location>
</feature>
<keyword evidence="2 3" id="KW-0694">RNA-binding</keyword>
<dbReference type="Pfam" id="PF01588">
    <property type="entry name" value="tRNA_bind"/>
    <property type="match status" value="1"/>
</dbReference>
<comment type="caution">
    <text evidence="5">The sequence shown here is derived from an EMBL/GenBank/DDBJ whole genome shotgun (WGS) entry which is preliminary data.</text>
</comment>
<dbReference type="PROSITE" id="PS50886">
    <property type="entry name" value="TRBD"/>
    <property type="match status" value="1"/>
</dbReference>
<evidence type="ECO:0000313" key="6">
    <source>
        <dbReference type="Proteomes" id="UP000824231"/>
    </source>
</evidence>
<dbReference type="InterPro" id="IPR027855">
    <property type="entry name" value="DUF4479"/>
</dbReference>